<evidence type="ECO:0000313" key="2">
    <source>
        <dbReference type="EMBL" id="ROG98085.1"/>
    </source>
</evidence>
<dbReference type="EMBL" id="UJHH01000030">
    <property type="protein sequence ID" value="SWF76862.1"/>
    <property type="molecule type" value="Genomic_DNA"/>
</dbReference>
<evidence type="ECO:0000313" key="7">
    <source>
        <dbReference type="Proteomes" id="UP000259364"/>
    </source>
</evidence>
<gene>
    <name evidence="2" type="ORF">BL124_00011690</name>
    <name evidence="3" type="ORF">EAO17_04200</name>
    <name evidence="1" type="ORF">JMZ77_08850</name>
    <name evidence="4" type="ORF">SAMEA3649591_01732</name>
    <name evidence="5" type="ORF">SAMEA3720909_04792</name>
</gene>
<dbReference type="KEGG" id="kpnu:LI86_08950"/>
<dbReference type="EMBL" id="CP068602">
    <property type="protein sequence ID" value="QQZ73266.1"/>
    <property type="molecule type" value="Genomic_DNA"/>
</dbReference>
<evidence type="ECO:0000313" key="4">
    <source>
        <dbReference type="EMBL" id="SVN63637.1"/>
    </source>
</evidence>
<dbReference type="Proteomes" id="UP000275975">
    <property type="component" value="Unassembled WGS sequence"/>
</dbReference>
<dbReference type="Proteomes" id="UP000258905">
    <property type="component" value="Unassembled WGS sequence"/>
</dbReference>
<accession>A0A2V3K1P6</accession>
<dbReference type="EMBL" id="RDAM01000001">
    <property type="protein sequence ID" value="RRF05469.1"/>
    <property type="molecule type" value="Genomic_DNA"/>
</dbReference>
<reference evidence="6 7" key="1">
    <citation type="submission" date="2018-08" db="EMBL/GenBank/DDBJ databases">
        <authorList>
            <consortium name="Pathogen Informatics"/>
        </authorList>
    </citation>
    <scope>NUCLEOTIDE SEQUENCE [LARGE SCALE GENOMIC DNA]</scope>
    <source>
        <strain evidence="4 6">EuSCAPE_GR003</strain>
        <strain evidence="5 7">EuSCAPE_UK014</strain>
    </source>
</reference>
<organism evidence="4 6">
    <name type="scientific">Klebsiella pneumoniae</name>
    <dbReference type="NCBI Taxonomy" id="573"/>
    <lineage>
        <taxon>Bacteria</taxon>
        <taxon>Pseudomonadati</taxon>
        <taxon>Pseudomonadota</taxon>
        <taxon>Gammaproteobacteria</taxon>
        <taxon>Enterobacterales</taxon>
        <taxon>Enterobacteriaceae</taxon>
        <taxon>Klebsiella/Raoultella group</taxon>
        <taxon>Klebsiella</taxon>
        <taxon>Klebsiella pneumoniae complex</taxon>
    </lineage>
</organism>
<evidence type="ECO:0000313" key="9">
    <source>
        <dbReference type="Proteomes" id="UP000283322"/>
    </source>
</evidence>
<evidence type="ECO:0000313" key="5">
    <source>
        <dbReference type="EMBL" id="SWF76862.1"/>
    </source>
</evidence>
<evidence type="ECO:0000313" key="3">
    <source>
        <dbReference type="EMBL" id="RRF05469.1"/>
    </source>
</evidence>
<evidence type="ECO:0000313" key="1">
    <source>
        <dbReference type="EMBL" id="QQZ73266.1"/>
    </source>
</evidence>
<dbReference type="AlphaFoldDB" id="A0A0J2GRG9"/>
<accession>A0A0J2GRG9</accession>
<dbReference type="KEGG" id="kpne:KU54_008990"/>
<reference evidence="3" key="3">
    <citation type="submission" date="2018-10" db="EMBL/GenBank/DDBJ databases">
        <authorList>
            <person name="Fan Y."/>
            <person name="Timp W."/>
            <person name="Bergman Y."/>
            <person name="Tamma P."/>
            <person name="Simner P."/>
        </authorList>
    </citation>
    <scope>NUCLEOTIDE SEQUENCE</scope>
    <source>
        <strain evidence="3">KLPN_104</strain>
    </source>
</reference>
<dbReference type="RefSeq" id="WP_004151477.1">
    <property type="nucleotide sequence ID" value="NZ_AP024750.1"/>
</dbReference>
<reference evidence="2 9" key="2">
    <citation type="submission" date="2018-10" db="EMBL/GenBank/DDBJ databases">
        <authorList>
            <person name="Vanduin D."/>
            <person name="Fouts D."/>
            <person name="Wright M."/>
            <person name="Sutton G."/>
            <person name="Nguyen K."/>
            <person name="Kreiswirth B."/>
            <person name="Chen L."/>
            <person name="Rojas L."/>
            <person name="Hujer A."/>
            <person name="Hujer K."/>
            <person name="Bonomo R."/>
            <person name="Adams M."/>
        </authorList>
    </citation>
    <scope>NUCLEOTIDE SEQUENCE [LARGE SCALE GENOMIC DNA]</scope>
    <source>
        <strain evidence="2 9">CRK0165</strain>
    </source>
</reference>
<dbReference type="EMBL" id="UIUC01000005">
    <property type="protein sequence ID" value="SVN63637.1"/>
    <property type="molecule type" value="Genomic_DNA"/>
</dbReference>
<dbReference type="Proteomes" id="UP000259364">
    <property type="component" value="Unassembled WGS sequence"/>
</dbReference>
<dbReference type="Proteomes" id="UP000595568">
    <property type="component" value="Chromosome"/>
</dbReference>
<reference evidence="1 10" key="5">
    <citation type="submission" date="2021-01" db="EMBL/GenBank/DDBJ databases">
        <title>Genome sequencing of apramycin resistant K. pneumoniae.</title>
        <authorList>
            <person name="Chen L."/>
            <person name="Kreiswirth B."/>
        </authorList>
    </citation>
    <scope>NUCLEOTIDE SEQUENCE [LARGE SCALE GENOMIC DNA]</scope>
    <source>
        <strain evidence="1 10">59493</strain>
    </source>
</reference>
<proteinExistence type="predicted"/>
<evidence type="ECO:0000313" key="6">
    <source>
        <dbReference type="Proteomes" id="UP000258905"/>
    </source>
</evidence>
<evidence type="ECO:0000313" key="8">
    <source>
        <dbReference type="Proteomes" id="UP000275975"/>
    </source>
</evidence>
<sequence>MEKTSVISSLKHPFINDDIIIFYKREYMGKLKTKNLKESEFIRYIETHPVFSESLCKKHGVSVVSLGYSLYVHSNHFFLENGYVSDDIHYDMVKNNLIIMKPTLKRFYKRTRQVDYNDYTFISGIKEHQDYCMLLTLCCYHWIADVFTVYNHNKGSDIVVDVANELLQRSIDYFSIEHQNVVECFNELKHKFPHYRKR</sequence>
<reference evidence="3 8" key="4">
    <citation type="journal article" date="2019" name="Antimicrob. Agents Chemother.">
        <title>Applying Rapid Whole Genome Sequencing to Predict Phenotypic Antimicrobial Susceptibility Testing Results Among Carbapenem-Resistant Klebsiella pneumoniae Clinical Isolates.</title>
        <authorList>
            <person name="Tamma P.D."/>
            <person name="Fan Y."/>
            <person name="Bergman Y."/>
            <person name="Pertea G."/>
            <person name="Kazmi A."/>
            <person name="Lewis S."/>
            <person name="Carroll K.C."/>
            <person name="Schatz M.C."/>
            <person name="Timp W."/>
            <person name="Simner P.J."/>
        </authorList>
    </citation>
    <scope>NUCLEOTIDE SEQUENCE [LARGE SCALE GENOMIC DNA]</scope>
    <source>
        <strain evidence="3 8">KLPN_104</strain>
    </source>
</reference>
<name>A0A0J2GRG9_KLEPN</name>
<dbReference type="Proteomes" id="UP000283322">
    <property type="component" value="Unassembled WGS sequence"/>
</dbReference>
<evidence type="ECO:0000313" key="10">
    <source>
        <dbReference type="Proteomes" id="UP000595568"/>
    </source>
</evidence>
<dbReference type="EMBL" id="MPYG04000085">
    <property type="protein sequence ID" value="ROG98085.1"/>
    <property type="molecule type" value="Genomic_DNA"/>
</dbReference>
<protein>
    <submittedName>
        <fullName evidence="4">Uncharacterized protein</fullName>
    </submittedName>
</protein>